<feature type="transmembrane region" description="Helical" evidence="2">
    <location>
        <begin position="12"/>
        <end position="34"/>
    </location>
</feature>
<evidence type="ECO:0000256" key="1">
    <source>
        <dbReference type="SAM" id="Coils"/>
    </source>
</evidence>
<proteinExistence type="predicted"/>
<sequence>MLKRLPRVSSTRIVLGVTAIIVGYFLVMGAVTALRSSQLSDREDRLRAEIAGLEQRYERLEMLREYLGSDEYIEAVARGQLGLVREGENGIVVISTAPLSAPDPDTPEESELWWEMLTR</sequence>
<comment type="caution">
    <text evidence="3">The sequence shown here is derived from an EMBL/GenBank/DDBJ whole genome shotgun (WGS) entry which is preliminary data.</text>
</comment>
<keyword evidence="2" id="KW-0812">Transmembrane</keyword>
<keyword evidence="2" id="KW-1133">Transmembrane helix</keyword>
<organism evidence="3">
    <name type="scientific">marine sediment metagenome</name>
    <dbReference type="NCBI Taxonomy" id="412755"/>
    <lineage>
        <taxon>unclassified sequences</taxon>
        <taxon>metagenomes</taxon>
        <taxon>ecological metagenomes</taxon>
    </lineage>
</organism>
<evidence type="ECO:0000256" key="2">
    <source>
        <dbReference type="SAM" id="Phobius"/>
    </source>
</evidence>
<dbReference type="InterPro" id="IPR007060">
    <property type="entry name" value="FtsL/DivIC"/>
</dbReference>
<dbReference type="EMBL" id="LAZR01055460">
    <property type="protein sequence ID" value="KKK76314.1"/>
    <property type="molecule type" value="Genomic_DNA"/>
</dbReference>
<name>A0A0F9ACU1_9ZZZZ</name>
<reference evidence="3" key="1">
    <citation type="journal article" date="2015" name="Nature">
        <title>Complex archaea that bridge the gap between prokaryotes and eukaryotes.</title>
        <authorList>
            <person name="Spang A."/>
            <person name="Saw J.H."/>
            <person name="Jorgensen S.L."/>
            <person name="Zaremba-Niedzwiedzka K."/>
            <person name="Martijn J."/>
            <person name="Lind A.E."/>
            <person name="van Eijk R."/>
            <person name="Schleper C."/>
            <person name="Guy L."/>
            <person name="Ettema T.J."/>
        </authorList>
    </citation>
    <scope>NUCLEOTIDE SEQUENCE</scope>
</reference>
<dbReference type="AlphaFoldDB" id="A0A0F9ACU1"/>
<dbReference type="Pfam" id="PF04977">
    <property type="entry name" value="DivIC"/>
    <property type="match status" value="1"/>
</dbReference>
<protein>
    <recommendedName>
        <fullName evidence="4">Septum formation initiator family protein</fullName>
    </recommendedName>
</protein>
<keyword evidence="2" id="KW-0472">Membrane</keyword>
<gene>
    <name evidence="3" type="ORF">LCGC14_2864910</name>
</gene>
<accession>A0A0F9ACU1</accession>
<keyword evidence="1" id="KW-0175">Coiled coil</keyword>
<feature type="coiled-coil region" evidence="1">
    <location>
        <begin position="36"/>
        <end position="63"/>
    </location>
</feature>
<evidence type="ECO:0008006" key="4">
    <source>
        <dbReference type="Google" id="ProtNLM"/>
    </source>
</evidence>
<evidence type="ECO:0000313" key="3">
    <source>
        <dbReference type="EMBL" id="KKK76314.1"/>
    </source>
</evidence>